<evidence type="ECO:0000313" key="9">
    <source>
        <dbReference type="EMBL" id="SHO65967.1"/>
    </source>
</evidence>
<dbReference type="PIRSF" id="PIRSF000138">
    <property type="entry name" value="Al-hdrx_acd_dh"/>
    <property type="match status" value="1"/>
</dbReference>
<feature type="binding site" evidence="7">
    <location>
        <position position="288"/>
    </location>
    <ligand>
        <name>glyoxylate</name>
        <dbReference type="ChEBI" id="CHEBI:36655"/>
    </ligand>
</feature>
<evidence type="ECO:0000256" key="7">
    <source>
        <dbReference type="PIRSR" id="PIRSR000138-2"/>
    </source>
</evidence>
<feature type="binding site" evidence="7">
    <location>
        <position position="138"/>
    </location>
    <ligand>
        <name>glyoxylate</name>
        <dbReference type="ChEBI" id="CHEBI:36655"/>
    </ligand>
</feature>
<feature type="domain" description="FMN hydroxy acid dehydrogenase" evidence="8">
    <location>
        <begin position="7"/>
        <end position="388"/>
    </location>
</feature>
<feature type="active site" description="Proton acceptor" evidence="6">
    <location>
        <position position="285"/>
    </location>
</feature>
<feature type="binding site" evidence="7">
    <location>
        <position position="115"/>
    </location>
    <ligand>
        <name>FMN</name>
        <dbReference type="ChEBI" id="CHEBI:58210"/>
    </ligand>
</feature>
<dbReference type="RefSeq" id="WP_073629393.1">
    <property type="nucleotide sequence ID" value="NZ_FRXO01000005.1"/>
</dbReference>
<dbReference type="GO" id="GO:0016614">
    <property type="term" value="F:oxidoreductase activity, acting on CH-OH group of donors"/>
    <property type="evidence" value="ECO:0007669"/>
    <property type="project" value="UniProtKB-ARBA"/>
</dbReference>
<accession>A0A1M7ZM59</accession>
<feature type="binding site" evidence="7">
    <location>
        <position position="164"/>
    </location>
    <ligand>
        <name>FMN</name>
        <dbReference type="ChEBI" id="CHEBI:58210"/>
    </ligand>
</feature>
<name>A0A1M7ZM59_9HYPH</name>
<dbReference type="Gene3D" id="3.20.20.70">
    <property type="entry name" value="Aldolase class I"/>
    <property type="match status" value="1"/>
</dbReference>
<evidence type="ECO:0000256" key="6">
    <source>
        <dbReference type="PIRSR" id="PIRSR000138-1"/>
    </source>
</evidence>
<dbReference type="OrthoDB" id="9770452at2"/>
<reference evidence="9 10" key="1">
    <citation type="submission" date="2016-12" db="EMBL/GenBank/DDBJ databases">
        <authorList>
            <person name="Song W.-J."/>
            <person name="Kurnit D.M."/>
        </authorList>
    </citation>
    <scope>NUCLEOTIDE SEQUENCE [LARGE SCALE GENOMIC DNA]</scope>
    <source>
        <strain evidence="9 10">DSM 19599</strain>
    </source>
</reference>
<dbReference type="EMBL" id="FRXO01000005">
    <property type="protein sequence ID" value="SHO65967.1"/>
    <property type="molecule type" value="Genomic_DNA"/>
</dbReference>
<evidence type="ECO:0000256" key="5">
    <source>
        <dbReference type="ARBA" id="ARBA00024042"/>
    </source>
</evidence>
<dbReference type="GO" id="GO:0010181">
    <property type="term" value="F:FMN binding"/>
    <property type="evidence" value="ECO:0007669"/>
    <property type="project" value="InterPro"/>
</dbReference>
<dbReference type="Proteomes" id="UP000186406">
    <property type="component" value="Unassembled WGS sequence"/>
</dbReference>
<keyword evidence="2 7" id="KW-0285">Flavoprotein</keyword>
<evidence type="ECO:0000256" key="1">
    <source>
        <dbReference type="ARBA" id="ARBA00001917"/>
    </source>
</evidence>
<dbReference type="FunFam" id="3.20.20.70:FF:000029">
    <property type="entry name" value="L-lactate dehydrogenase"/>
    <property type="match status" value="1"/>
</dbReference>
<dbReference type="InterPro" id="IPR012133">
    <property type="entry name" value="Alpha-hydoxy_acid_DH_FMN"/>
</dbReference>
<evidence type="ECO:0000313" key="10">
    <source>
        <dbReference type="Proteomes" id="UP000186406"/>
    </source>
</evidence>
<proteinExistence type="inferred from homology"/>
<dbReference type="InterPro" id="IPR037396">
    <property type="entry name" value="FMN_HAD"/>
</dbReference>
<keyword evidence="10" id="KW-1185">Reference proteome</keyword>
<evidence type="ECO:0000256" key="4">
    <source>
        <dbReference type="ARBA" id="ARBA00023002"/>
    </source>
</evidence>
<dbReference type="InterPro" id="IPR000262">
    <property type="entry name" value="FMN-dep_DH"/>
</dbReference>
<feature type="binding site" evidence="7">
    <location>
        <position position="173"/>
    </location>
    <ligand>
        <name>glyoxylate</name>
        <dbReference type="ChEBI" id="CHEBI:36655"/>
    </ligand>
</feature>
<evidence type="ECO:0000256" key="2">
    <source>
        <dbReference type="ARBA" id="ARBA00022630"/>
    </source>
</evidence>
<comment type="cofactor">
    <cofactor evidence="1">
        <name>FMN</name>
        <dbReference type="ChEBI" id="CHEBI:58210"/>
    </cofactor>
</comment>
<dbReference type="PANTHER" id="PTHR10578:SF107">
    <property type="entry name" value="2-HYDROXYACID OXIDASE 1"/>
    <property type="match status" value="1"/>
</dbReference>
<evidence type="ECO:0000256" key="3">
    <source>
        <dbReference type="ARBA" id="ARBA00022643"/>
    </source>
</evidence>
<gene>
    <name evidence="9" type="ORF">SAMN02745172_02616</name>
</gene>
<dbReference type="SUPFAM" id="SSF51395">
    <property type="entry name" value="FMN-linked oxidoreductases"/>
    <property type="match status" value="1"/>
</dbReference>
<dbReference type="CDD" id="cd02809">
    <property type="entry name" value="alpha_hydroxyacid_oxid_FMN"/>
    <property type="match status" value="1"/>
</dbReference>
<dbReference type="AlphaFoldDB" id="A0A1M7ZM59"/>
<feature type="binding site" evidence="7">
    <location>
        <position position="285"/>
    </location>
    <ligand>
        <name>glyoxylate</name>
        <dbReference type="ChEBI" id="CHEBI:36655"/>
    </ligand>
</feature>
<organism evidence="9 10">
    <name type="scientific">Pseudoxanthobacter soli DSM 19599</name>
    <dbReference type="NCBI Taxonomy" id="1123029"/>
    <lineage>
        <taxon>Bacteria</taxon>
        <taxon>Pseudomonadati</taxon>
        <taxon>Pseudomonadota</taxon>
        <taxon>Alphaproteobacteria</taxon>
        <taxon>Hyphomicrobiales</taxon>
        <taxon>Segnochrobactraceae</taxon>
        <taxon>Pseudoxanthobacter</taxon>
    </lineage>
</organism>
<sequence>MYPGLFDGIDRCRNVGDFRVLAKRRLPSPIFHYIDGAAEDETSYRRNTEAFSTCDLVPSVLTGVEKVDMSVSVMGCKLAMPVFCSPTALQRLFHYDGERAVARAAEKFGTLFAVSSLGTVSIEEIGHAISSPKMFQLYFHKDRGLTWSMVERCKAAKFDSITLTVDSITGGNRERDLMTGFTSPPKLTLRSLMSFAMRPSWTFNYLFREKFSLPQLEGHVSEGTNMAISIGEYFTKMLDPSMNWSDAEEVRKRWGGHFCLKGIMSVADAKRAVDIGANAIMISNHAGRQLDGSRAPFDQIAEIADAVGGQIEIICDGGIRRGTHVLKAMSAGATACSGGHLYLYALAAGGQAGVEKALGNLRTEIERDMRLMGITRLDQLSRENLRYR</sequence>
<keyword evidence="3 7" id="KW-0288">FMN</keyword>
<keyword evidence="4" id="KW-0560">Oxidoreductase</keyword>
<feature type="binding site" evidence="7">
    <location>
        <begin position="316"/>
        <end position="320"/>
    </location>
    <ligand>
        <name>FMN</name>
        <dbReference type="ChEBI" id="CHEBI:58210"/>
    </ligand>
</feature>
<comment type="similarity">
    <text evidence="5">Belongs to the FMN-dependent alpha-hydroxy acid dehydrogenase family.</text>
</comment>
<feature type="binding site" evidence="7">
    <location>
        <begin position="86"/>
        <end position="88"/>
    </location>
    <ligand>
        <name>FMN</name>
        <dbReference type="ChEBI" id="CHEBI:58210"/>
    </ligand>
</feature>
<feature type="binding site" evidence="7">
    <location>
        <position position="136"/>
    </location>
    <ligand>
        <name>FMN</name>
        <dbReference type="ChEBI" id="CHEBI:58210"/>
    </ligand>
</feature>
<dbReference type="PANTHER" id="PTHR10578">
    <property type="entry name" value="S -2-HYDROXY-ACID OXIDASE-RELATED"/>
    <property type="match status" value="1"/>
</dbReference>
<evidence type="ECO:0000259" key="8">
    <source>
        <dbReference type="PROSITE" id="PS51349"/>
    </source>
</evidence>
<dbReference type="Pfam" id="PF01070">
    <property type="entry name" value="FMN_dh"/>
    <property type="match status" value="1"/>
</dbReference>
<feature type="binding site" evidence="7">
    <location>
        <position position="33"/>
    </location>
    <ligand>
        <name>glyoxylate</name>
        <dbReference type="ChEBI" id="CHEBI:36655"/>
    </ligand>
</feature>
<protein>
    <submittedName>
        <fullName evidence="9">L-lactate dehydrogenase (Cytochrome)</fullName>
    </submittedName>
</protein>
<dbReference type="STRING" id="1123029.SAMN02745172_02616"/>
<feature type="binding site" evidence="7">
    <location>
        <position position="283"/>
    </location>
    <ligand>
        <name>FMN</name>
        <dbReference type="ChEBI" id="CHEBI:58210"/>
    </ligand>
</feature>
<dbReference type="InterPro" id="IPR013785">
    <property type="entry name" value="Aldolase_TIM"/>
</dbReference>
<feature type="binding site" evidence="7">
    <location>
        <position position="261"/>
    </location>
    <ligand>
        <name>FMN</name>
        <dbReference type="ChEBI" id="CHEBI:58210"/>
    </ligand>
</feature>
<dbReference type="PROSITE" id="PS51349">
    <property type="entry name" value="FMN_HYDROXY_ACID_DH_2"/>
    <property type="match status" value="1"/>
</dbReference>